<organism evidence="19 20">
    <name type="scientific">Alkalibaculum sporogenes</name>
    <dbReference type="NCBI Taxonomy" id="2655001"/>
    <lineage>
        <taxon>Bacteria</taxon>
        <taxon>Bacillati</taxon>
        <taxon>Bacillota</taxon>
        <taxon>Clostridia</taxon>
        <taxon>Eubacteriales</taxon>
        <taxon>Eubacteriaceae</taxon>
        <taxon>Alkalibaculum</taxon>
    </lineage>
</organism>
<dbReference type="PROSITE" id="PS00324">
    <property type="entry name" value="ASPARTOKINASE"/>
    <property type="match status" value="1"/>
</dbReference>
<evidence type="ECO:0000256" key="2">
    <source>
        <dbReference type="ARBA" id="ARBA00004766"/>
    </source>
</evidence>
<feature type="binding site" evidence="14">
    <location>
        <position position="54"/>
    </location>
    <ligand>
        <name>substrate</name>
    </ligand>
</feature>
<dbReference type="PANTHER" id="PTHR21499:SF3">
    <property type="entry name" value="ASPARTOKINASE"/>
    <property type="match status" value="1"/>
</dbReference>
<evidence type="ECO:0000256" key="4">
    <source>
        <dbReference type="ARBA" id="ARBA00005139"/>
    </source>
</evidence>
<evidence type="ECO:0000256" key="5">
    <source>
        <dbReference type="ARBA" id="ARBA00010122"/>
    </source>
</evidence>
<evidence type="ECO:0000256" key="8">
    <source>
        <dbReference type="ARBA" id="ARBA00022741"/>
    </source>
</evidence>
<keyword evidence="6 16" id="KW-0028">Amino-acid biosynthesis</keyword>
<dbReference type="NCBIfam" id="NF006068">
    <property type="entry name" value="PRK08210.1"/>
    <property type="match status" value="1"/>
</dbReference>
<reference evidence="19 20" key="1">
    <citation type="submission" date="2019-10" db="EMBL/GenBank/DDBJ databases">
        <title>Alkalibaculum tamaniensis sp.nov., a new alkaliphilic acetogen, isolated on methoxylated aromatics from a mud volcano.</title>
        <authorList>
            <person name="Khomyakova M.A."/>
            <person name="Merkel A.Y."/>
            <person name="Bonch-Osmolovskaya E.A."/>
            <person name="Slobodkin A.I."/>
        </authorList>
    </citation>
    <scope>NUCLEOTIDE SEQUENCE [LARGE SCALE GENOMIC DNA]</scope>
    <source>
        <strain evidence="19 20">M08DMB</strain>
    </source>
</reference>
<dbReference type="UniPathway" id="UPA00050">
    <property type="reaction ID" value="UER00461"/>
</dbReference>
<proteinExistence type="inferred from homology"/>
<dbReference type="UniPathway" id="UPA00051">
    <property type="reaction ID" value="UER00462"/>
</dbReference>
<dbReference type="Pfam" id="PF00696">
    <property type="entry name" value="AA_kinase"/>
    <property type="match status" value="1"/>
</dbReference>
<dbReference type="GO" id="GO:0009089">
    <property type="term" value="P:lysine biosynthetic process via diaminopimelate"/>
    <property type="evidence" value="ECO:0007669"/>
    <property type="project" value="UniProtKB-UniPathway"/>
</dbReference>
<dbReference type="InterPro" id="IPR005260">
    <property type="entry name" value="Asp_kin_monofn"/>
</dbReference>
<name>A0A6A7K8R8_9FIRM</name>
<protein>
    <recommendedName>
        <fullName evidence="15">Aspartokinase</fullName>
        <ecNumber evidence="15">2.7.2.4</ecNumber>
    </recommendedName>
</protein>
<evidence type="ECO:0000256" key="10">
    <source>
        <dbReference type="ARBA" id="ARBA00022840"/>
    </source>
</evidence>
<keyword evidence="9 15" id="KW-0418">Kinase</keyword>
<evidence type="ECO:0000256" key="3">
    <source>
        <dbReference type="ARBA" id="ARBA00004986"/>
    </source>
</evidence>
<comment type="function">
    <text evidence="1">Catalyzes the phosphorylation of the beta-carboxyl group of aspartic acid with ATP to yield 4-phospho-L-aspartate, which is involved in the branched biosynthetic pathway leading to the biosynthesis of amino acids threonine, isoleucine and methionine.</text>
</comment>
<dbReference type="InterPro" id="IPR045865">
    <property type="entry name" value="ACT-like_dom_sf"/>
</dbReference>
<evidence type="ECO:0000256" key="16">
    <source>
        <dbReference type="RuleBase" id="RU004249"/>
    </source>
</evidence>
<dbReference type="SUPFAM" id="SSF53633">
    <property type="entry name" value="Carbamate kinase-like"/>
    <property type="match status" value="1"/>
</dbReference>
<accession>A0A6A7K8R8</accession>
<dbReference type="EMBL" id="WHNX01000011">
    <property type="protein sequence ID" value="MPW25824.1"/>
    <property type="molecule type" value="Genomic_DNA"/>
</dbReference>
<comment type="pathway">
    <text evidence="3 16">Amino-acid biosynthesis; L-methionine biosynthesis via de novo pathway; L-homoserine from L-aspartate: step 1/3.</text>
</comment>
<keyword evidence="10 14" id="KW-0067">ATP-binding</keyword>
<evidence type="ECO:0000256" key="15">
    <source>
        <dbReference type="RuleBase" id="RU003448"/>
    </source>
</evidence>
<feature type="binding site" evidence="14">
    <location>
        <begin position="178"/>
        <end position="179"/>
    </location>
    <ligand>
        <name>ATP</name>
        <dbReference type="ChEBI" id="CHEBI:30616"/>
    </ligand>
</feature>
<feature type="domain" description="Aspartate/glutamate/uridylate kinase" evidence="17">
    <location>
        <begin position="5"/>
        <end position="235"/>
    </location>
</feature>
<dbReference type="NCBIfam" id="TIGR00657">
    <property type="entry name" value="asp_kinases"/>
    <property type="match status" value="1"/>
</dbReference>
<dbReference type="InterPro" id="IPR018042">
    <property type="entry name" value="Aspartate_kinase_CS"/>
</dbReference>
<feature type="binding site" evidence="14">
    <location>
        <position position="79"/>
    </location>
    <ligand>
        <name>substrate</name>
    </ligand>
</feature>
<dbReference type="GO" id="GO:0005524">
    <property type="term" value="F:ATP binding"/>
    <property type="evidence" value="ECO:0007669"/>
    <property type="project" value="UniProtKB-KW"/>
</dbReference>
<dbReference type="PIRSF" id="PIRSF000726">
    <property type="entry name" value="Asp_kin"/>
    <property type="match status" value="1"/>
</dbReference>
<evidence type="ECO:0000313" key="19">
    <source>
        <dbReference type="EMBL" id="MPW25824.1"/>
    </source>
</evidence>
<dbReference type="UniPathway" id="UPA00034">
    <property type="reaction ID" value="UER00015"/>
</dbReference>
<keyword evidence="11" id="KW-0220">Diaminopimelate biosynthesis</keyword>
<dbReference type="GO" id="GO:0009088">
    <property type="term" value="P:threonine biosynthetic process"/>
    <property type="evidence" value="ECO:0007669"/>
    <property type="project" value="UniProtKB-UniPathway"/>
</dbReference>
<dbReference type="Pfam" id="PF13840">
    <property type="entry name" value="ACT_7"/>
    <property type="match status" value="1"/>
</dbReference>
<dbReference type="GO" id="GO:0019877">
    <property type="term" value="P:diaminopimelate biosynthetic process"/>
    <property type="evidence" value="ECO:0007669"/>
    <property type="project" value="UniProtKB-KW"/>
</dbReference>
<comment type="caution">
    <text evidence="19">The sequence shown here is derived from an EMBL/GenBank/DDBJ whole genome shotgun (WGS) entry which is preliminary data.</text>
</comment>
<evidence type="ECO:0000259" key="18">
    <source>
        <dbReference type="Pfam" id="PF13840"/>
    </source>
</evidence>
<evidence type="ECO:0000256" key="13">
    <source>
        <dbReference type="ARBA" id="ARBA00047872"/>
    </source>
</evidence>
<comment type="similarity">
    <text evidence="5 15">Belongs to the aspartokinase family.</text>
</comment>
<evidence type="ECO:0000256" key="9">
    <source>
        <dbReference type="ARBA" id="ARBA00022777"/>
    </source>
</evidence>
<evidence type="ECO:0000259" key="17">
    <source>
        <dbReference type="Pfam" id="PF00696"/>
    </source>
</evidence>
<feature type="binding site" evidence="14">
    <location>
        <begin position="9"/>
        <end position="12"/>
    </location>
    <ligand>
        <name>ATP</name>
        <dbReference type="ChEBI" id="CHEBI:30616"/>
    </ligand>
</feature>
<evidence type="ECO:0000256" key="6">
    <source>
        <dbReference type="ARBA" id="ARBA00022605"/>
    </source>
</evidence>
<gene>
    <name evidence="19" type="primary">dapG</name>
    <name evidence="19" type="ORF">GC105_08480</name>
</gene>
<feature type="binding site" evidence="14">
    <location>
        <begin position="214"/>
        <end position="215"/>
    </location>
    <ligand>
        <name>ATP</name>
        <dbReference type="ChEBI" id="CHEBI:30616"/>
    </ligand>
</feature>
<comment type="pathway">
    <text evidence="2 16">Amino-acid biosynthesis; L-lysine biosynthesis via DAP pathway; (S)-tetrahydrodipicolinate from L-aspartate: step 1/4.</text>
</comment>
<dbReference type="AlphaFoldDB" id="A0A6A7K8R8"/>
<dbReference type="InterPro" id="IPR001341">
    <property type="entry name" value="Asp_kinase"/>
</dbReference>
<evidence type="ECO:0000256" key="12">
    <source>
        <dbReference type="ARBA" id="ARBA00023154"/>
    </source>
</evidence>
<dbReference type="InterPro" id="IPR001048">
    <property type="entry name" value="Asp/Glu/Uridylate_kinase"/>
</dbReference>
<dbReference type="Gene3D" id="3.30.2130.10">
    <property type="entry name" value="VC0802-like"/>
    <property type="match status" value="1"/>
</dbReference>
<sequence>MYLSLIIQKYGGTSVNSIQLRDKIVDNLKKARESGYISVIVVSAMGREGEHYSTDSLIKLISPIHNNTRNMDMLLSCGEIISATVLTAHLIDHGFDAIALTGGQAGIITDNHYGESTILDVNVNYLKELISMGKVPVVAGFQGINASGEITTLGRGGSDTSAVLLGIALKAKEIEIFTDVDGIMTADPKLVPNANLIRQIAYDEVFQLSQYGAKVIHPRAVDLAMKENIPIKVYNTSKYRENSGTTINSKCTEVNSIVTAIAHEDSKTQWNLEMISTNNQVFIEMANNFISIDMINIFKDKSIFITHSTHKHKIIDILIQNNISYTMVEDCTKITIIGSKIRGVPGVMSKVINSLQEKHDILQTSDSHTTISILVKSKYAKEAITLLHKTFNL</sequence>
<evidence type="ECO:0000256" key="7">
    <source>
        <dbReference type="ARBA" id="ARBA00022679"/>
    </source>
</evidence>
<dbReference type="SUPFAM" id="SSF55021">
    <property type="entry name" value="ACT-like"/>
    <property type="match status" value="1"/>
</dbReference>
<keyword evidence="12" id="KW-0457">Lysine biosynthesis</keyword>
<dbReference type="Proteomes" id="UP000440004">
    <property type="component" value="Unassembled WGS sequence"/>
</dbReference>
<comment type="pathway">
    <text evidence="4 16">Amino-acid biosynthesis; L-threonine biosynthesis; L-threonine from L-aspartate: step 1/5.</text>
</comment>
<dbReference type="GO" id="GO:0009090">
    <property type="term" value="P:homoserine biosynthetic process"/>
    <property type="evidence" value="ECO:0007669"/>
    <property type="project" value="TreeGrafter"/>
</dbReference>
<evidence type="ECO:0000313" key="20">
    <source>
        <dbReference type="Proteomes" id="UP000440004"/>
    </source>
</evidence>
<dbReference type="Gene3D" id="3.40.1160.10">
    <property type="entry name" value="Acetylglutamate kinase-like"/>
    <property type="match status" value="1"/>
</dbReference>
<dbReference type="GO" id="GO:0004072">
    <property type="term" value="F:aspartate kinase activity"/>
    <property type="evidence" value="ECO:0007669"/>
    <property type="project" value="UniProtKB-EC"/>
</dbReference>
<keyword evidence="8 14" id="KW-0547">Nucleotide-binding</keyword>
<keyword evidence="7 15" id="KW-0808">Transferase</keyword>
<evidence type="ECO:0000256" key="11">
    <source>
        <dbReference type="ARBA" id="ARBA00022915"/>
    </source>
</evidence>
<evidence type="ECO:0000256" key="14">
    <source>
        <dbReference type="PIRSR" id="PIRSR000726-1"/>
    </source>
</evidence>
<dbReference type="InterPro" id="IPR027795">
    <property type="entry name" value="CASTOR_ACT_dom"/>
</dbReference>
<keyword evidence="20" id="KW-1185">Reference proteome</keyword>
<dbReference type="PANTHER" id="PTHR21499">
    <property type="entry name" value="ASPARTATE KINASE"/>
    <property type="match status" value="1"/>
</dbReference>
<dbReference type="GO" id="GO:0005829">
    <property type="term" value="C:cytosol"/>
    <property type="evidence" value="ECO:0007669"/>
    <property type="project" value="TreeGrafter"/>
</dbReference>
<dbReference type="InterPro" id="IPR036393">
    <property type="entry name" value="AceGlu_kinase-like_sf"/>
</dbReference>
<feature type="domain" description="CASTOR ACT" evidence="18">
    <location>
        <begin position="329"/>
        <end position="389"/>
    </location>
</feature>
<dbReference type="EC" id="2.7.2.4" evidence="15"/>
<comment type="catalytic activity">
    <reaction evidence="13 15">
        <text>L-aspartate + ATP = 4-phospho-L-aspartate + ADP</text>
        <dbReference type="Rhea" id="RHEA:23776"/>
        <dbReference type="ChEBI" id="CHEBI:29991"/>
        <dbReference type="ChEBI" id="CHEBI:30616"/>
        <dbReference type="ChEBI" id="CHEBI:57535"/>
        <dbReference type="ChEBI" id="CHEBI:456216"/>
        <dbReference type="EC" id="2.7.2.4"/>
    </reaction>
</comment>
<evidence type="ECO:0000256" key="1">
    <source>
        <dbReference type="ARBA" id="ARBA00003121"/>
    </source>
</evidence>